<dbReference type="AlphaFoldDB" id="A0A937W4S3"/>
<dbReference type="GO" id="GO:0006508">
    <property type="term" value="P:proteolysis"/>
    <property type="evidence" value="ECO:0007669"/>
    <property type="project" value="InterPro"/>
</dbReference>
<dbReference type="InterPro" id="IPR029030">
    <property type="entry name" value="Caspase-like_dom_sf"/>
</dbReference>
<reference evidence="3" key="1">
    <citation type="submission" date="2019-03" db="EMBL/GenBank/DDBJ databases">
        <title>Lake Tanganyika Metagenome-Assembled Genomes (MAGs).</title>
        <authorList>
            <person name="Tran P."/>
        </authorList>
    </citation>
    <scope>NUCLEOTIDE SEQUENCE</scope>
    <source>
        <strain evidence="3">K_DeepCast_65m_m2_066</strain>
    </source>
</reference>
<dbReference type="GO" id="GO:0004197">
    <property type="term" value="F:cysteine-type endopeptidase activity"/>
    <property type="evidence" value="ECO:0007669"/>
    <property type="project" value="InterPro"/>
</dbReference>
<evidence type="ECO:0000259" key="2">
    <source>
        <dbReference type="Pfam" id="PF00656"/>
    </source>
</evidence>
<feature type="domain" description="Peptidase C14 caspase" evidence="2">
    <location>
        <begin position="154"/>
        <end position="376"/>
    </location>
</feature>
<comment type="caution">
    <text evidence="3">The sequence shown here is derived from an EMBL/GenBank/DDBJ whole genome shotgun (WGS) entry which is preliminary data.</text>
</comment>
<dbReference type="PANTHER" id="PTHR22576:SF37">
    <property type="entry name" value="MUCOSA-ASSOCIATED LYMPHOID TISSUE LYMPHOMA TRANSLOCATION PROTEIN 1"/>
    <property type="match status" value="1"/>
</dbReference>
<dbReference type="InterPro" id="IPR011600">
    <property type="entry name" value="Pept_C14_caspase"/>
</dbReference>
<dbReference type="Pfam" id="PF00656">
    <property type="entry name" value="Peptidase_C14"/>
    <property type="match status" value="1"/>
</dbReference>
<dbReference type="PANTHER" id="PTHR22576">
    <property type="entry name" value="MUCOSA ASSOCIATED LYMPHOID TISSUE LYMPHOMA TRANSLOCATION PROTEIN 1/PARACASPASE"/>
    <property type="match status" value="1"/>
</dbReference>
<gene>
    <name evidence="3" type="ORF">FJZ47_16650</name>
</gene>
<accession>A0A937W4S3</accession>
<name>A0A937W4S3_UNCTE</name>
<feature type="region of interest" description="Disordered" evidence="1">
    <location>
        <begin position="1"/>
        <end position="36"/>
    </location>
</feature>
<dbReference type="InterPro" id="IPR052039">
    <property type="entry name" value="Caspase-related_regulators"/>
</dbReference>
<evidence type="ECO:0000313" key="3">
    <source>
        <dbReference type="EMBL" id="MBM3225414.1"/>
    </source>
</evidence>
<dbReference type="Proteomes" id="UP000712673">
    <property type="component" value="Unassembled WGS sequence"/>
</dbReference>
<evidence type="ECO:0000256" key="1">
    <source>
        <dbReference type="SAM" id="MobiDB-lite"/>
    </source>
</evidence>
<proteinExistence type="predicted"/>
<dbReference type="EMBL" id="VGLS01000567">
    <property type="protein sequence ID" value="MBM3225414.1"/>
    <property type="molecule type" value="Genomic_DNA"/>
</dbReference>
<dbReference type="Gene3D" id="3.40.50.1460">
    <property type="match status" value="1"/>
</dbReference>
<feature type="compositionally biased region" description="Low complexity" evidence="1">
    <location>
        <begin position="18"/>
        <end position="27"/>
    </location>
</feature>
<organism evidence="3 4">
    <name type="scientific">Tectimicrobiota bacterium</name>
    <dbReference type="NCBI Taxonomy" id="2528274"/>
    <lineage>
        <taxon>Bacteria</taxon>
        <taxon>Pseudomonadati</taxon>
        <taxon>Nitrospinota/Tectimicrobiota group</taxon>
        <taxon>Candidatus Tectimicrobiota</taxon>
    </lineage>
</organism>
<evidence type="ECO:0000313" key="4">
    <source>
        <dbReference type="Proteomes" id="UP000712673"/>
    </source>
</evidence>
<protein>
    <submittedName>
        <fullName evidence="3">Caspase family protein</fullName>
    </submittedName>
</protein>
<dbReference type="SUPFAM" id="SSF52129">
    <property type="entry name" value="Caspase-like"/>
    <property type="match status" value="1"/>
</dbReference>
<sequence length="396" mass="42790">MARLQQEVTSLREETTRQRTQLTALSTPQPQVTQAGPSIELIDPPVIGGSTRGLVIARVTVSSPGQPRDIIGRVTSPAGLFALMVNDRTVPTDARGMFRTPVLAHGPQTPVTIVAVDTQGKRASMTFELTSDSNVTAPGASSASVRAPAFGTYHALIIGNKTYNHWTSLTTPEQDAAQAAAILRQRYGFQTRVLLNATRFAILQALNDLRKQLTENDNLLLYYAGHGHWDKQIQRGYWIPVDGHTDSDVNWISTLAITDMLSAIAARHVLVVSDSCYAGALTRSSLARLESGMSAEAREHWLKAIAEKRSRTVLASGGLQPVLDAGGGQHSVFAKAFLDILAKNAEILEGQRLGLEVAARVAYAASAALIEQEPQYAPMRYAGHEAGDFLFVPTTR</sequence>